<comment type="similarity">
    <text evidence="2">Belongs to the nitroreductase family.</text>
</comment>
<evidence type="ECO:0000256" key="4">
    <source>
        <dbReference type="ARBA" id="ARBA00022643"/>
    </source>
</evidence>
<dbReference type="AlphaFoldDB" id="A0A3R8WL41"/>
<evidence type="ECO:0000313" key="7">
    <source>
        <dbReference type="EMBL" id="RRQ52425.1"/>
    </source>
</evidence>
<protein>
    <submittedName>
        <fullName evidence="7">Nitroreductase</fullName>
    </submittedName>
</protein>
<evidence type="ECO:0000256" key="3">
    <source>
        <dbReference type="ARBA" id="ARBA00022630"/>
    </source>
</evidence>
<dbReference type="InterPro" id="IPR000415">
    <property type="entry name" value="Nitroreductase-like"/>
</dbReference>
<keyword evidence="4" id="KW-0288">FMN</keyword>
<name>A0A3R8WL41_9SPHN</name>
<organism evidence="7 8">
    <name type="scientific">Sphingorhabdus wooponensis</name>
    <dbReference type="NCBI Taxonomy" id="940136"/>
    <lineage>
        <taxon>Bacteria</taxon>
        <taxon>Pseudomonadati</taxon>
        <taxon>Pseudomonadota</taxon>
        <taxon>Alphaproteobacteria</taxon>
        <taxon>Sphingomonadales</taxon>
        <taxon>Sphingomonadaceae</taxon>
        <taxon>Sphingorhabdus</taxon>
    </lineage>
</organism>
<gene>
    <name evidence="7" type="ORF">D7D48_06160</name>
</gene>
<comment type="caution">
    <text evidence="7">The sequence shown here is derived from an EMBL/GenBank/DDBJ whole genome shotgun (WGS) entry which is preliminary data.</text>
</comment>
<reference evidence="7 8" key="1">
    <citation type="submission" date="2018-12" db="EMBL/GenBank/DDBJ databases">
        <authorList>
            <person name="Kim S.-J."/>
            <person name="Jung G.-Y."/>
        </authorList>
    </citation>
    <scope>NUCLEOTIDE SEQUENCE [LARGE SCALE GENOMIC DNA]</scope>
    <source>
        <strain evidence="7 8">03SU3-P</strain>
    </source>
</reference>
<dbReference type="Gene3D" id="3.40.109.10">
    <property type="entry name" value="NADH Oxidase"/>
    <property type="match status" value="1"/>
</dbReference>
<dbReference type="SUPFAM" id="SSF55469">
    <property type="entry name" value="FMN-dependent nitroreductase-like"/>
    <property type="match status" value="1"/>
</dbReference>
<dbReference type="GO" id="GO:0016491">
    <property type="term" value="F:oxidoreductase activity"/>
    <property type="evidence" value="ECO:0007669"/>
    <property type="project" value="UniProtKB-KW"/>
</dbReference>
<evidence type="ECO:0000256" key="5">
    <source>
        <dbReference type="ARBA" id="ARBA00023002"/>
    </source>
</evidence>
<evidence type="ECO:0000259" key="6">
    <source>
        <dbReference type="Pfam" id="PF00881"/>
    </source>
</evidence>
<dbReference type="EMBL" id="RWJI01000001">
    <property type="protein sequence ID" value="RRQ52425.1"/>
    <property type="molecule type" value="Genomic_DNA"/>
</dbReference>
<evidence type="ECO:0000256" key="1">
    <source>
        <dbReference type="ARBA" id="ARBA00001917"/>
    </source>
</evidence>
<sequence length="223" mass="24859">MNVTEAVASRRSVRQFLDKPVDQAILERVLAKAQRAPSGGNTQPWNAVILTGAPLADLTAKIKAKAATAPMGDGHEYDIYPKDLEGRYEEQRRGVGKAMFDALGLAREDGAGRVAQMMKNWDSFGAPVQLFTYTRKYMGPPQWSDMGMWLQTVMLLLREEGLDSCAQEIWAMYGTTMRALLNIDDDHIFFCGMAIGYRDADAAVNSFTVPRVEIDQAIRWDGF</sequence>
<feature type="domain" description="Nitroreductase" evidence="6">
    <location>
        <begin position="7"/>
        <end position="197"/>
    </location>
</feature>
<dbReference type="OrthoDB" id="9802510at2"/>
<dbReference type="RefSeq" id="WP_125230442.1">
    <property type="nucleotide sequence ID" value="NZ_RWJI01000001.1"/>
</dbReference>
<dbReference type="PANTHER" id="PTHR43673:SF2">
    <property type="entry name" value="NITROREDUCTASE"/>
    <property type="match status" value="1"/>
</dbReference>
<dbReference type="InterPro" id="IPR029479">
    <property type="entry name" value="Nitroreductase"/>
</dbReference>
<evidence type="ECO:0000256" key="2">
    <source>
        <dbReference type="ARBA" id="ARBA00007118"/>
    </source>
</evidence>
<proteinExistence type="inferred from homology"/>
<dbReference type="CDD" id="cd02136">
    <property type="entry name" value="PnbA_NfnB-like"/>
    <property type="match status" value="1"/>
</dbReference>
<dbReference type="PANTHER" id="PTHR43673">
    <property type="entry name" value="NAD(P)H NITROREDUCTASE YDGI-RELATED"/>
    <property type="match status" value="1"/>
</dbReference>
<dbReference type="Pfam" id="PF00881">
    <property type="entry name" value="Nitroreductase"/>
    <property type="match status" value="1"/>
</dbReference>
<evidence type="ECO:0000313" key="8">
    <source>
        <dbReference type="Proteomes" id="UP000268553"/>
    </source>
</evidence>
<accession>A0A3R8WL41</accession>
<dbReference type="Proteomes" id="UP000268553">
    <property type="component" value="Unassembled WGS sequence"/>
</dbReference>
<keyword evidence="5" id="KW-0560">Oxidoreductase</keyword>
<comment type="cofactor">
    <cofactor evidence="1">
        <name>FMN</name>
        <dbReference type="ChEBI" id="CHEBI:58210"/>
    </cofactor>
</comment>
<keyword evidence="3" id="KW-0285">Flavoprotein</keyword>
<keyword evidence="8" id="KW-1185">Reference proteome</keyword>